<organism evidence="9">
    <name type="scientific">termite gut metagenome</name>
    <dbReference type="NCBI Taxonomy" id="433724"/>
    <lineage>
        <taxon>unclassified sequences</taxon>
        <taxon>metagenomes</taxon>
        <taxon>organismal metagenomes</taxon>
    </lineage>
</organism>
<protein>
    <submittedName>
        <fullName evidence="9">Putative TonB-dependent receptor family protein</fullName>
    </submittedName>
</protein>
<dbReference type="NCBIfam" id="TIGR04057">
    <property type="entry name" value="SusC_RagA_signa"/>
    <property type="match status" value="1"/>
</dbReference>
<evidence type="ECO:0000256" key="5">
    <source>
        <dbReference type="ARBA" id="ARBA00023136"/>
    </source>
</evidence>
<proteinExistence type="predicted"/>
<dbReference type="EMBL" id="HF548302">
    <property type="protein sequence ID" value="CCO21435.1"/>
    <property type="molecule type" value="Genomic_DNA"/>
</dbReference>
<evidence type="ECO:0000256" key="3">
    <source>
        <dbReference type="ARBA" id="ARBA00022692"/>
    </source>
</evidence>
<dbReference type="InterPro" id="IPR036942">
    <property type="entry name" value="Beta-barrel_TonB_sf"/>
</dbReference>
<reference evidence="9" key="2">
    <citation type="journal article" date="2013" name="Biotechnol. Biofuels">
        <title>Mining for hemicellulases in the fungus-growing termite Pseudacanthotermes militaris using functional metagenomics.</title>
        <authorList>
            <person name="Bastien G."/>
            <person name="Arnal G."/>
            <person name="Bozonnet S."/>
            <person name="Laguerre S."/>
            <person name="Ferreira F."/>
            <person name="Faure R."/>
            <person name="Henrissat B."/>
            <person name="Lefevre F."/>
            <person name="Robe P."/>
            <person name="Bouchez O."/>
            <person name="Noirot C."/>
            <person name="Dumon C."/>
            <person name="O'Donohue M."/>
        </authorList>
    </citation>
    <scope>NUCLEOTIDE SEQUENCE</scope>
</reference>
<reference evidence="9" key="1">
    <citation type="submission" date="2012-10" db="EMBL/GenBank/DDBJ databases">
        <authorList>
            <person name="Sandrine L."/>
        </authorList>
    </citation>
    <scope>NUCLEOTIDE SEQUENCE</scope>
</reference>
<dbReference type="Pfam" id="PF07715">
    <property type="entry name" value="Plug"/>
    <property type="match status" value="1"/>
</dbReference>
<dbReference type="SUPFAM" id="SSF49464">
    <property type="entry name" value="Carboxypeptidase regulatory domain-like"/>
    <property type="match status" value="1"/>
</dbReference>
<dbReference type="NCBIfam" id="TIGR04056">
    <property type="entry name" value="OMP_RagA_SusC"/>
    <property type="match status" value="1"/>
</dbReference>
<dbReference type="InterPro" id="IPR039426">
    <property type="entry name" value="TonB-dep_rcpt-like"/>
</dbReference>
<dbReference type="AlphaFoldDB" id="S0DFS7"/>
<evidence type="ECO:0000256" key="1">
    <source>
        <dbReference type="ARBA" id="ARBA00004571"/>
    </source>
</evidence>
<keyword evidence="5" id="KW-0472">Membrane</keyword>
<evidence type="ECO:0000256" key="4">
    <source>
        <dbReference type="ARBA" id="ARBA00023077"/>
    </source>
</evidence>
<sequence length="1015" mass="111443">MKKTLLVIFLLCATLAYGQDAVTSGRVTDERNEPLIGVSIVQQGSGKGATTDANGNYSVSAPSGEVLTFSYVGYTTVEYKATGGRLDVTLQPDSRQLDDVVVIGYGIQRKSSVTGAISTVKAEDMVNRTITRPEQALQGKTAGVQIVQTSGAPGAAPQVRVRGYSSNASSSPLFVVDGVRMSNIGGIDPNDIASMEVLKDAASAAIYGAEAGNGVILISTKRGRAGFSRISYDFQYSWQSLARVPKMLNAEQYIDYMTEGGFIPLTDIMTNWDARTNTSWVDETFETALMQRHNVAFEGGNDRGTYYLSLSYLDNNGIVKGDKDVYERLTATVNADYKIKPWLKVGTNNMVEKYDARSVSENSEYGSLLAAVLQMDPLTPSVYAPGDLPANMINAQKNGHKLLTDADGNYYSVSRFYESEQVHPMIMRDRTTSKNGGFNINGAVFADLTPVEGLTFTSRFGYRFSGSNSSSYDHPYYGNATQSRSYATVGATTSTSIYYQWENFANYLRSFGKHEVNAMVGMSFQKAQSNYTNGSLTANGEHAILKDNPLFGWLNYASASATRNVGGEETFTTKNSYFGRVSYNYDNRYFLQASLRADAADLAYLPKSNRWGYFPAVSAGWDISNEKFMTSTHGWLSQLKLRASWGQNGSLAALGGYVYSTDMSSAGNYPFVGGNNYILGARPATMGNDELRWETSEQFDIGVDARFFNNRLSLSADYYEKRTKDLLVNGTTPSLSIGGTASAINAGNVLNKGFELELGWQDRRGDFRYGVNAVMATLNNKVTYLDKSLTRIEGARFHTYGISYFEQGHPVYYFRGYKLDGIDSATGNPVFQDTNDDDVINEDDKVAIGSAIPDFTYGITLTAGWKGLDLVVFGTGSMGNDIFNGINRPDYPKSNKLKEIWYDDRWTPTNTGGTKPRAGASDLDKYAVSDAMIFNGSFFKIKQIQLGYTLPEKWTRKIFVSHLRVYVSLDDFFIFTKYPGFDPEASAGSAISSMGVDKGAYPSSRKTVIGLNITF</sequence>
<dbReference type="Gene3D" id="2.40.170.20">
    <property type="entry name" value="TonB-dependent receptor, beta-barrel domain"/>
    <property type="match status" value="1"/>
</dbReference>
<accession>S0DFS7</accession>
<comment type="subcellular location">
    <subcellularLocation>
        <location evidence="1">Cell outer membrane</location>
        <topology evidence="1">Multi-pass membrane protein</topology>
    </subcellularLocation>
</comment>
<keyword evidence="9" id="KW-0675">Receptor</keyword>
<evidence type="ECO:0000259" key="7">
    <source>
        <dbReference type="Pfam" id="PF00593"/>
    </source>
</evidence>
<evidence type="ECO:0000259" key="8">
    <source>
        <dbReference type="Pfam" id="PF07715"/>
    </source>
</evidence>
<dbReference type="Pfam" id="PF13715">
    <property type="entry name" value="CarbopepD_reg_2"/>
    <property type="match status" value="1"/>
</dbReference>
<dbReference type="InterPro" id="IPR023997">
    <property type="entry name" value="TonB-dep_OMP_SusC/RagA_CS"/>
</dbReference>
<dbReference type="InterPro" id="IPR008969">
    <property type="entry name" value="CarboxyPept-like_regulatory"/>
</dbReference>
<feature type="domain" description="TonB-dependent receptor plug" evidence="8">
    <location>
        <begin position="110"/>
        <end position="215"/>
    </location>
</feature>
<dbReference type="Gene3D" id="2.170.130.10">
    <property type="entry name" value="TonB-dependent receptor, plug domain"/>
    <property type="match status" value="1"/>
</dbReference>
<dbReference type="InterPro" id="IPR023996">
    <property type="entry name" value="TonB-dep_OMP_SusC/RagA"/>
</dbReference>
<name>S0DFS7_9ZZZZ</name>
<keyword evidence="4" id="KW-0798">TonB box</keyword>
<dbReference type="InterPro" id="IPR000531">
    <property type="entry name" value="Beta-barrel_TonB"/>
</dbReference>
<gene>
    <name evidence="9" type="ORF">BN138_623</name>
</gene>
<evidence type="ECO:0000313" key="9">
    <source>
        <dbReference type="EMBL" id="CCO21435.1"/>
    </source>
</evidence>
<dbReference type="InterPro" id="IPR012910">
    <property type="entry name" value="Plug_dom"/>
</dbReference>
<dbReference type="Pfam" id="PF00593">
    <property type="entry name" value="TonB_dep_Rec_b-barrel"/>
    <property type="match status" value="1"/>
</dbReference>
<dbReference type="Gene3D" id="2.60.40.1120">
    <property type="entry name" value="Carboxypeptidase-like, regulatory domain"/>
    <property type="match status" value="1"/>
</dbReference>
<keyword evidence="6" id="KW-0998">Cell outer membrane</keyword>
<keyword evidence="2" id="KW-0813">Transport</keyword>
<evidence type="ECO:0000256" key="2">
    <source>
        <dbReference type="ARBA" id="ARBA00022448"/>
    </source>
</evidence>
<feature type="domain" description="TonB-dependent receptor-like beta-barrel" evidence="7">
    <location>
        <begin position="430"/>
        <end position="933"/>
    </location>
</feature>
<dbReference type="InterPro" id="IPR037066">
    <property type="entry name" value="Plug_dom_sf"/>
</dbReference>
<keyword evidence="3" id="KW-0812">Transmembrane</keyword>
<dbReference type="PROSITE" id="PS52016">
    <property type="entry name" value="TONB_DEPENDENT_REC_3"/>
    <property type="match status" value="1"/>
</dbReference>
<evidence type="ECO:0000256" key="6">
    <source>
        <dbReference type="ARBA" id="ARBA00023237"/>
    </source>
</evidence>
<dbReference type="GO" id="GO:0009279">
    <property type="term" value="C:cell outer membrane"/>
    <property type="evidence" value="ECO:0007669"/>
    <property type="project" value="UniProtKB-SubCell"/>
</dbReference>
<dbReference type="SUPFAM" id="SSF56935">
    <property type="entry name" value="Porins"/>
    <property type="match status" value="1"/>
</dbReference>